<proteinExistence type="predicted"/>
<dbReference type="Proteomes" id="UP000663829">
    <property type="component" value="Unassembled WGS sequence"/>
</dbReference>
<dbReference type="EMBL" id="CAJNOQ010000457">
    <property type="protein sequence ID" value="CAF0803568.1"/>
    <property type="molecule type" value="Genomic_DNA"/>
</dbReference>
<evidence type="ECO:0000313" key="3">
    <source>
        <dbReference type="EMBL" id="CAF0803568.1"/>
    </source>
</evidence>
<evidence type="ECO:0000313" key="5">
    <source>
        <dbReference type="EMBL" id="CAF3588822.1"/>
    </source>
</evidence>
<comment type="caution">
    <text evidence="3">The sequence shown here is derived from an EMBL/GenBank/DDBJ whole genome shotgun (WGS) entry which is preliminary data.</text>
</comment>
<feature type="region of interest" description="Disordered" evidence="1">
    <location>
        <begin position="1"/>
        <end position="146"/>
    </location>
</feature>
<dbReference type="EMBL" id="CAJOBC010000457">
    <property type="protein sequence ID" value="CAF3588822.1"/>
    <property type="molecule type" value="Genomic_DNA"/>
</dbReference>
<name>A0A813T335_9BILA</name>
<feature type="compositionally biased region" description="Polar residues" evidence="1">
    <location>
        <begin position="1"/>
        <end position="24"/>
    </location>
</feature>
<sequence>MSTSEEQQKPQQNVVTTDLPVSTDENAKESDRESSTSKHTAENMAATVDETVDENTSSANADLTTLTPSTTDEPTSTTGTNEEQQSISEKESKQQHPNSVADSKKNLEDNDQLATLNRDRDHAKLDEKTTNGHGKRDIAHVNNDTEEETIATKKVKTVAQEEKTEDENEVKNIVELAAI</sequence>
<dbReference type="Proteomes" id="UP000677228">
    <property type="component" value="Unassembled WGS sequence"/>
</dbReference>
<evidence type="ECO:0000313" key="6">
    <source>
        <dbReference type="Proteomes" id="UP000663829"/>
    </source>
</evidence>
<keyword evidence="6" id="KW-1185">Reference proteome</keyword>
<feature type="compositionally biased region" description="Basic and acidic residues" evidence="1">
    <location>
        <begin position="117"/>
        <end position="139"/>
    </location>
</feature>
<dbReference type="Proteomes" id="UP000682733">
    <property type="component" value="Unassembled WGS sequence"/>
</dbReference>
<gene>
    <name evidence="3" type="ORF">GPM918_LOCUS3649</name>
    <name evidence="2" type="ORF">OVA965_LOCUS1147</name>
    <name evidence="5" type="ORF">SRO942_LOCUS3649</name>
    <name evidence="4" type="ORF">TMI583_LOCUS1148</name>
</gene>
<dbReference type="EMBL" id="CAJOBA010000194">
    <property type="protein sequence ID" value="CAF3512819.1"/>
    <property type="molecule type" value="Genomic_DNA"/>
</dbReference>
<organism evidence="3 6">
    <name type="scientific">Didymodactylos carnosus</name>
    <dbReference type="NCBI Taxonomy" id="1234261"/>
    <lineage>
        <taxon>Eukaryota</taxon>
        <taxon>Metazoa</taxon>
        <taxon>Spiralia</taxon>
        <taxon>Gnathifera</taxon>
        <taxon>Rotifera</taxon>
        <taxon>Eurotatoria</taxon>
        <taxon>Bdelloidea</taxon>
        <taxon>Philodinida</taxon>
        <taxon>Philodinidae</taxon>
        <taxon>Didymodactylos</taxon>
    </lineage>
</organism>
<feature type="compositionally biased region" description="Basic and acidic residues" evidence="1">
    <location>
        <begin position="25"/>
        <end position="41"/>
    </location>
</feature>
<evidence type="ECO:0000313" key="4">
    <source>
        <dbReference type="EMBL" id="CAF3512819.1"/>
    </source>
</evidence>
<evidence type="ECO:0000256" key="1">
    <source>
        <dbReference type="SAM" id="MobiDB-lite"/>
    </source>
</evidence>
<dbReference type="AlphaFoldDB" id="A0A813T335"/>
<reference evidence="3" key="1">
    <citation type="submission" date="2021-02" db="EMBL/GenBank/DDBJ databases">
        <authorList>
            <person name="Nowell W R."/>
        </authorList>
    </citation>
    <scope>NUCLEOTIDE SEQUENCE</scope>
</reference>
<dbReference type="Proteomes" id="UP000681722">
    <property type="component" value="Unassembled WGS sequence"/>
</dbReference>
<protein>
    <submittedName>
        <fullName evidence="3">Uncharacterized protein</fullName>
    </submittedName>
</protein>
<feature type="compositionally biased region" description="Low complexity" evidence="1">
    <location>
        <begin position="62"/>
        <end position="87"/>
    </location>
</feature>
<evidence type="ECO:0000313" key="2">
    <source>
        <dbReference type="EMBL" id="CAF0736085.1"/>
    </source>
</evidence>
<accession>A0A813T335</accession>
<dbReference type="EMBL" id="CAJNOK010000194">
    <property type="protein sequence ID" value="CAF0736085.1"/>
    <property type="molecule type" value="Genomic_DNA"/>
</dbReference>